<dbReference type="SUPFAM" id="SSF51391">
    <property type="entry name" value="Thiamin phosphate synthase"/>
    <property type="match status" value="1"/>
</dbReference>
<dbReference type="Proteomes" id="UP001595593">
    <property type="component" value="Unassembled WGS sequence"/>
</dbReference>
<dbReference type="InterPro" id="IPR036206">
    <property type="entry name" value="ThiamineP_synth_sf"/>
</dbReference>
<evidence type="ECO:0000259" key="1">
    <source>
        <dbReference type="Pfam" id="PF02581"/>
    </source>
</evidence>
<dbReference type="Pfam" id="PF02581">
    <property type="entry name" value="TMP-TENI"/>
    <property type="match status" value="1"/>
</dbReference>
<evidence type="ECO:0000313" key="3">
    <source>
        <dbReference type="Proteomes" id="UP001595593"/>
    </source>
</evidence>
<reference evidence="3" key="1">
    <citation type="journal article" date="2019" name="Int. J. Syst. Evol. Microbiol.">
        <title>The Global Catalogue of Microorganisms (GCM) 10K type strain sequencing project: providing services to taxonomists for standard genome sequencing and annotation.</title>
        <authorList>
            <consortium name="The Broad Institute Genomics Platform"/>
            <consortium name="The Broad Institute Genome Sequencing Center for Infectious Disease"/>
            <person name="Wu L."/>
            <person name="Ma J."/>
        </authorList>
    </citation>
    <scope>NUCLEOTIDE SEQUENCE [LARGE SCALE GENOMIC DNA]</scope>
    <source>
        <strain evidence="3">KCTC 52094</strain>
    </source>
</reference>
<evidence type="ECO:0000313" key="2">
    <source>
        <dbReference type="EMBL" id="MFC3125151.1"/>
    </source>
</evidence>
<sequence length="185" mass="19314">MARRGIMPRLWLFSDPARLPDPHAALAALPRGSGAVARGVHAPLLPRLVRLARRRGGVLLVGGHGRAALRLRAGLHLPDRPTTSELLPFLIARRRGAAWAVLSAAAHGPAGLRRARRLAADLVFLSPAFPTPSHPGAPVLGPLRWAALARRAGRPCAALGGITPATAGRLPRGVAGLAAITALMR</sequence>
<keyword evidence="3" id="KW-1185">Reference proteome</keyword>
<feature type="domain" description="Thiamine phosphate synthase/TenI" evidence="1">
    <location>
        <begin position="47"/>
        <end position="183"/>
    </location>
</feature>
<accession>A0ABV7G0W1</accession>
<dbReference type="CDD" id="cd00564">
    <property type="entry name" value="TMP_TenI"/>
    <property type="match status" value="1"/>
</dbReference>
<comment type="caution">
    <text evidence="2">The sequence shown here is derived from an EMBL/GenBank/DDBJ whole genome shotgun (WGS) entry which is preliminary data.</text>
</comment>
<dbReference type="EMBL" id="JBHRTN010000008">
    <property type="protein sequence ID" value="MFC3125151.1"/>
    <property type="molecule type" value="Genomic_DNA"/>
</dbReference>
<dbReference type="Gene3D" id="3.20.20.70">
    <property type="entry name" value="Aldolase class I"/>
    <property type="match status" value="1"/>
</dbReference>
<protein>
    <submittedName>
        <fullName evidence="2">Thiamine phosphate synthase</fullName>
    </submittedName>
</protein>
<dbReference type="InterPro" id="IPR013785">
    <property type="entry name" value="Aldolase_TIM"/>
</dbReference>
<dbReference type="InterPro" id="IPR022998">
    <property type="entry name" value="ThiamineP_synth_TenI"/>
</dbReference>
<organism evidence="2 3">
    <name type="scientific">Teichococcus globiformis</name>
    <dbReference type="NCBI Taxonomy" id="2307229"/>
    <lineage>
        <taxon>Bacteria</taxon>
        <taxon>Pseudomonadati</taxon>
        <taxon>Pseudomonadota</taxon>
        <taxon>Alphaproteobacteria</taxon>
        <taxon>Acetobacterales</taxon>
        <taxon>Roseomonadaceae</taxon>
        <taxon>Roseomonas</taxon>
    </lineage>
</organism>
<name>A0ABV7G0W1_9PROT</name>
<gene>
    <name evidence="2" type="ORF">ACFOD4_08770</name>
</gene>
<proteinExistence type="predicted"/>